<dbReference type="Pfam" id="PF09359">
    <property type="entry name" value="VTC"/>
    <property type="match status" value="1"/>
</dbReference>
<dbReference type="GO" id="GO:0006799">
    <property type="term" value="P:polyphosphate biosynthetic process"/>
    <property type="evidence" value="ECO:0007669"/>
    <property type="project" value="UniProtKB-ARBA"/>
</dbReference>
<reference evidence="3 4" key="2">
    <citation type="submission" date="2020-08" db="EMBL/GenBank/DDBJ databases">
        <authorList>
            <person name="Partida-Martinez L."/>
            <person name="Huntemann M."/>
            <person name="Clum A."/>
            <person name="Wang J."/>
            <person name="Palaniappan K."/>
            <person name="Ritter S."/>
            <person name="Chen I.-M."/>
            <person name="Stamatis D."/>
            <person name="Reddy T."/>
            <person name="O'Malley R."/>
            <person name="Daum C."/>
            <person name="Shapiro N."/>
            <person name="Ivanova N."/>
            <person name="Kyrpides N."/>
            <person name="Woyke T."/>
        </authorList>
    </citation>
    <scope>NUCLEOTIDE SEQUENCE [LARGE SCALE GENOMIC DNA]</scope>
    <source>
        <strain evidence="3 4">RAS26</strain>
    </source>
</reference>
<dbReference type="CDD" id="cd07750">
    <property type="entry name" value="PolyPPase_VTC_like"/>
    <property type="match status" value="1"/>
</dbReference>
<dbReference type="RefSeq" id="WP_183296207.1">
    <property type="nucleotide sequence ID" value="NZ_JACHVX010000003.1"/>
</dbReference>
<sequence>MSAPAVTSTVDLLPPIGLGELVERAGLLLRVDRKYVVPVAQVEALVGQVAPGAQVLEIAGGRQFLYDSVYFDTPDLLAYRLAAHRRRRRFKIRTRRYVDSAECWLEVKTRGRRGETVKNRLPYALHDHGDVRPGHAFVADVLGAEHVLRPSDLALAPVLATRYVRTTLFLPASASRVTIDTSLSWQGAGPTPLHMPGYAIVETKTGSAASEADRLLWSRGHRPTSISKYATGLAALRPELPSNRWQRTLRSHFEGAPTRVPRGSAGGPGAG</sequence>
<evidence type="ECO:0000256" key="1">
    <source>
        <dbReference type="SAM" id="MobiDB-lite"/>
    </source>
</evidence>
<reference evidence="3 4" key="1">
    <citation type="submission" date="2020-08" db="EMBL/GenBank/DDBJ databases">
        <title>The Agave Microbiome: Exploring the role of microbial communities in plant adaptations to desert environments.</title>
        <authorList>
            <person name="Partida-Martinez L.P."/>
        </authorList>
    </citation>
    <scope>NUCLEOTIDE SEQUENCE [LARGE SCALE GENOMIC DNA]</scope>
    <source>
        <strain evidence="3 4">RAS26</strain>
    </source>
</reference>
<evidence type="ECO:0000313" key="3">
    <source>
        <dbReference type="EMBL" id="MBB2923351.1"/>
    </source>
</evidence>
<organism evidence="3 4">
    <name type="scientific">Cellulomonas cellasea</name>
    <dbReference type="NCBI Taxonomy" id="43670"/>
    <lineage>
        <taxon>Bacteria</taxon>
        <taxon>Bacillati</taxon>
        <taxon>Actinomycetota</taxon>
        <taxon>Actinomycetes</taxon>
        <taxon>Micrococcales</taxon>
        <taxon>Cellulomonadaceae</taxon>
        <taxon>Cellulomonas</taxon>
    </lineage>
</organism>
<proteinExistence type="predicted"/>
<feature type="domain" description="VTC" evidence="2">
    <location>
        <begin position="30"/>
        <end position="236"/>
    </location>
</feature>
<accession>A0A7W4YCA1</accession>
<dbReference type="EMBL" id="JACHVX010000003">
    <property type="protein sequence ID" value="MBB2923351.1"/>
    <property type="molecule type" value="Genomic_DNA"/>
</dbReference>
<evidence type="ECO:0000313" key="4">
    <source>
        <dbReference type="Proteomes" id="UP000518206"/>
    </source>
</evidence>
<dbReference type="Gene3D" id="3.20.100.30">
    <property type="entry name" value="VTC, catalytic tunnel domain"/>
    <property type="match status" value="1"/>
</dbReference>
<dbReference type="Proteomes" id="UP000518206">
    <property type="component" value="Unassembled WGS sequence"/>
</dbReference>
<dbReference type="SUPFAM" id="SSF55154">
    <property type="entry name" value="CYTH-like phosphatases"/>
    <property type="match status" value="1"/>
</dbReference>
<evidence type="ECO:0000259" key="2">
    <source>
        <dbReference type="Pfam" id="PF09359"/>
    </source>
</evidence>
<gene>
    <name evidence="3" type="ORF">FHR80_002276</name>
</gene>
<dbReference type="AlphaFoldDB" id="A0A7W4YCA1"/>
<protein>
    <recommendedName>
        <fullName evidence="2">VTC domain-containing protein</fullName>
    </recommendedName>
</protein>
<dbReference type="InterPro" id="IPR018966">
    <property type="entry name" value="VTC_domain"/>
</dbReference>
<feature type="region of interest" description="Disordered" evidence="1">
    <location>
        <begin position="251"/>
        <end position="271"/>
    </location>
</feature>
<name>A0A7W4YCA1_9CELL</name>
<dbReference type="InterPro" id="IPR033469">
    <property type="entry name" value="CYTH-like_dom_sf"/>
</dbReference>
<dbReference type="InterPro" id="IPR042267">
    <property type="entry name" value="VTC_sf"/>
</dbReference>
<comment type="caution">
    <text evidence="3">The sequence shown here is derived from an EMBL/GenBank/DDBJ whole genome shotgun (WGS) entry which is preliminary data.</text>
</comment>